<evidence type="ECO:0000313" key="2">
    <source>
        <dbReference type="Proteomes" id="UP000609346"/>
    </source>
</evidence>
<reference evidence="1 2" key="1">
    <citation type="submission" date="2020-09" db="EMBL/GenBank/DDBJ databases">
        <title>Paenibacillus sp. strain PR3 16S rRNA gene Genome sequencing and assembly.</title>
        <authorList>
            <person name="Kim J."/>
        </authorList>
    </citation>
    <scope>NUCLEOTIDE SEQUENCE [LARGE SCALE GENOMIC DNA]</scope>
    <source>
        <strain evidence="1 2">PR3</strain>
    </source>
</reference>
<dbReference type="Proteomes" id="UP000609346">
    <property type="component" value="Unassembled WGS sequence"/>
</dbReference>
<accession>A0ABR8MTC4</accession>
<name>A0ABR8MTC4_9BACL</name>
<evidence type="ECO:0000313" key="1">
    <source>
        <dbReference type="EMBL" id="MBD3919223.1"/>
    </source>
</evidence>
<comment type="caution">
    <text evidence="1">The sequence shown here is derived from an EMBL/GenBank/DDBJ whole genome shotgun (WGS) entry which is preliminary data.</text>
</comment>
<gene>
    <name evidence="1" type="ORF">H8B09_10705</name>
</gene>
<dbReference type="EMBL" id="JACXZA010000002">
    <property type="protein sequence ID" value="MBD3919223.1"/>
    <property type="molecule type" value="Genomic_DNA"/>
</dbReference>
<dbReference type="RefSeq" id="WP_191203481.1">
    <property type="nucleotide sequence ID" value="NZ_JACXZA010000002.1"/>
</dbReference>
<organism evidence="1 2">
    <name type="scientific">Paenibacillus terricola</name>
    <dbReference type="NCBI Taxonomy" id="2763503"/>
    <lineage>
        <taxon>Bacteria</taxon>
        <taxon>Bacillati</taxon>
        <taxon>Bacillota</taxon>
        <taxon>Bacilli</taxon>
        <taxon>Bacillales</taxon>
        <taxon>Paenibacillaceae</taxon>
        <taxon>Paenibacillus</taxon>
    </lineage>
</organism>
<keyword evidence="2" id="KW-1185">Reference proteome</keyword>
<sequence>MNSSFTIELRASYALNYLIYVQNAVLNKRETGSERNSKFPYLNCDDWHLTDDNFEHVFTEVWEDMLGKIALNPQSDHNGVGETERKVYLRLFKPDREGELGFVESWQSFNAWFGGYWGHYAIESLIDNTLINEMYTKLRPHFQSNKLSILVLYDEPTFIHKELKALQHVNVVSFHQLRHAFDQTIERIIRG</sequence>
<proteinExistence type="predicted"/>
<protein>
    <submittedName>
        <fullName evidence="1">Uncharacterized protein</fullName>
    </submittedName>
</protein>